<evidence type="ECO:0000256" key="3">
    <source>
        <dbReference type="ARBA" id="ARBA00023054"/>
    </source>
</evidence>
<proteinExistence type="predicted"/>
<keyword evidence="2" id="KW-0963">Cytoplasm</keyword>
<keyword evidence="7" id="KW-1185">Reference proteome</keyword>
<sequence>MKSAPKSKVGLTDALTHKKSLEAKLEAQRNSSVLSLNDCCIGDDGCHILATFLTKYTGITDIELRGNSIGGEGIIALSSVIRQSMSLRSISLEWNNLGGAGDQALTKFFDAIAENRSLLKLDLKNNEIGPEVAPHIERMLKNNQSLECLDLRWNKLSNEGAKLILKGLNLNKYLSILELGGNRVSDERLRQLNELLTRNKNKEPMALQREASPATRKQTVQLGAQFGSGQFAPISIGGNFLSPKNKGENNYDFEYERDKIEEKHLDLARELEEETRKRCEVEDQLERIRDEYYKKDLEDSKLRSELQARIEQLESEKQHLQLKIVRLSDTHDQGDLKSKEKQQTYEAMLQESKRAYVQLDETYKGLIEKAIAEKATALKQCEKSYQIKIKNLEETVRQLRTLSEDQKRQIDILEGQKIDLKMEFDNQLFNLQRQYTQDQSKQEEIRLKQLETAIEKISRERDETYSRLKQDAQSAAEKYKQLSDSLVKMDDRMHQTHERSQHLEKENASLRAQLQKIQSEFHQTEQTSERHEQQAKELARTIAQGKDTDAATLDRLTQDIKRERKEQERSLQDAYDKVRDLERQVAKLKGESVDKQDLFSGQEKEIKERLTGAISALFKQLN</sequence>
<organism evidence="6 7">
    <name type="scientific">Halteria grandinella</name>
    <dbReference type="NCBI Taxonomy" id="5974"/>
    <lineage>
        <taxon>Eukaryota</taxon>
        <taxon>Sar</taxon>
        <taxon>Alveolata</taxon>
        <taxon>Ciliophora</taxon>
        <taxon>Intramacronucleata</taxon>
        <taxon>Spirotrichea</taxon>
        <taxon>Stichotrichia</taxon>
        <taxon>Sporadotrichida</taxon>
        <taxon>Halteriidae</taxon>
        <taxon>Halteria</taxon>
    </lineage>
</organism>
<evidence type="ECO:0000256" key="1">
    <source>
        <dbReference type="ARBA" id="ARBA00004300"/>
    </source>
</evidence>
<evidence type="ECO:0000256" key="2">
    <source>
        <dbReference type="ARBA" id="ARBA00022490"/>
    </source>
</evidence>
<dbReference type="Proteomes" id="UP000785679">
    <property type="component" value="Unassembled WGS sequence"/>
</dbReference>
<reference evidence="6" key="1">
    <citation type="submission" date="2019-06" db="EMBL/GenBank/DDBJ databases">
        <authorList>
            <person name="Zheng W."/>
        </authorList>
    </citation>
    <scope>NUCLEOTIDE SEQUENCE</scope>
    <source>
        <strain evidence="6">QDHG01</strain>
    </source>
</reference>
<dbReference type="PANTHER" id="PTHR23170:SF3">
    <property type="entry name" value="LEUCINE-RICH REPEAT-CONTAINING PROTEIN 45"/>
    <property type="match status" value="1"/>
</dbReference>
<comment type="subcellular location">
    <subcellularLocation>
        <location evidence="1">Cytoplasm</location>
        <location evidence="1">Cytoskeleton</location>
        <location evidence="1">Microtubule organizing center</location>
        <location evidence="1">Centrosome</location>
    </subcellularLocation>
</comment>
<dbReference type="PANTHER" id="PTHR23170">
    <property type="entry name" value="NY-REN-58 ANTIGEN"/>
    <property type="match status" value="1"/>
</dbReference>
<name>A0A8J8NWB9_HALGN</name>
<dbReference type="OrthoDB" id="290471at2759"/>
<keyword evidence="3 5" id="KW-0175">Coiled coil</keyword>
<keyword evidence="4" id="KW-0206">Cytoskeleton</keyword>
<dbReference type="Pfam" id="PF13516">
    <property type="entry name" value="LRR_6"/>
    <property type="match status" value="4"/>
</dbReference>
<dbReference type="InterPro" id="IPR052116">
    <property type="entry name" value="Centro_Cilium_Assembly"/>
</dbReference>
<evidence type="ECO:0000256" key="4">
    <source>
        <dbReference type="ARBA" id="ARBA00023212"/>
    </source>
</evidence>
<dbReference type="AlphaFoldDB" id="A0A8J8NWB9"/>
<gene>
    <name evidence="6" type="ORF">FGO68_gene12164</name>
</gene>
<dbReference type="SMART" id="SM00368">
    <property type="entry name" value="LRR_RI"/>
    <property type="match status" value="6"/>
</dbReference>
<evidence type="ECO:0000313" key="7">
    <source>
        <dbReference type="Proteomes" id="UP000785679"/>
    </source>
</evidence>
<dbReference type="InterPro" id="IPR001611">
    <property type="entry name" value="Leu-rich_rpt"/>
</dbReference>
<dbReference type="EMBL" id="RRYP01006191">
    <property type="protein sequence ID" value="TNV81401.1"/>
    <property type="molecule type" value="Genomic_DNA"/>
</dbReference>
<dbReference type="GO" id="GO:0005813">
    <property type="term" value="C:centrosome"/>
    <property type="evidence" value="ECO:0007669"/>
    <property type="project" value="UniProtKB-SubCell"/>
</dbReference>
<comment type="caution">
    <text evidence="6">The sequence shown here is derived from an EMBL/GenBank/DDBJ whole genome shotgun (WGS) entry which is preliminary data.</text>
</comment>
<protein>
    <submittedName>
        <fullName evidence="6">Uncharacterized protein</fullName>
    </submittedName>
</protein>
<evidence type="ECO:0000256" key="5">
    <source>
        <dbReference type="SAM" id="Coils"/>
    </source>
</evidence>
<evidence type="ECO:0000313" key="6">
    <source>
        <dbReference type="EMBL" id="TNV81401.1"/>
    </source>
</evidence>
<dbReference type="Gene3D" id="3.80.10.10">
    <property type="entry name" value="Ribonuclease Inhibitor"/>
    <property type="match status" value="2"/>
</dbReference>
<dbReference type="InterPro" id="IPR032675">
    <property type="entry name" value="LRR_dom_sf"/>
</dbReference>
<accession>A0A8J8NWB9</accession>
<feature type="coiled-coil region" evidence="5">
    <location>
        <begin position="303"/>
        <end position="598"/>
    </location>
</feature>
<dbReference type="SUPFAM" id="SSF52047">
    <property type="entry name" value="RNI-like"/>
    <property type="match status" value="1"/>
</dbReference>